<protein>
    <recommendedName>
        <fullName evidence="3">Membrane protein insertase YidC</fullName>
    </recommendedName>
    <alternativeName>
        <fullName evidence="15">Foldase YidC</fullName>
    </alternativeName>
    <alternativeName>
        <fullName evidence="14">Membrane integrase YidC</fullName>
    </alternativeName>
    <alternativeName>
        <fullName evidence="13">Membrane protein YidC</fullName>
    </alternativeName>
</protein>
<keyword evidence="7" id="KW-0653">Protein transport</keyword>
<feature type="domain" description="Membrane insertase YidC/Oxa/ALB C-terminal" evidence="19">
    <location>
        <begin position="1"/>
        <end position="202"/>
    </location>
</feature>
<evidence type="ECO:0000256" key="16">
    <source>
        <dbReference type="RuleBase" id="RU003945"/>
    </source>
</evidence>
<evidence type="ECO:0000256" key="13">
    <source>
        <dbReference type="ARBA" id="ARBA00031538"/>
    </source>
</evidence>
<sequence>MTITIRMLLIPLFVKQIKASRNMQLLQPKIRELQKKYGHDRERMAQEQMKLFREANTNPFASCLPLILQMPIFFALFRVIDHAARGNAYGVLTDAQAESIQNATFLGVQIASRFTDDNTHVKIVTAILVVLMTATTFLTQRQLMMKNMPKDALSGPYAQQQKLLLYVLPFVFAIGGIAFPVGVLLYWTTSNAWTMGQQFYVIRNNPAPGTPAFEAKRERDRRRGKLKEEPLPEVTETPSDAPRRQQPKKQTREQRKKGNPPRGQGRSSDSGSSATNDDSSDSGSGEGGGSSD</sequence>
<evidence type="ECO:0000256" key="14">
    <source>
        <dbReference type="ARBA" id="ARBA00033245"/>
    </source>
</evidence>
<dbReference type="CDD" id="cd20070">
    <property type="entry name" value="5TM_YidC_Alb3"/>
    <property type="match status" value="1"/>
</dbReference>
<keyword evidence="10" id="KW-0143">Chaperone</keyword>
<evidence type="ECO:0000256" key="15">
    <source>
        <dbReference type="ARBA" id="ARBA00033342"/>
    </source>
</evidence>
<comment type="similarity">
    <text evidence="2">Belongs to the OXA1/ALB3/YidC family. Type 1 subfamily.</text>
</comment>
<dbReference type="InterPro" id="IPR028055">
    <property type="entry name" value="YidC/Oxa/ALB_C"/>
</dbReference>
<organism evidence="21 22">
    <name type="scientific">Mumia zhuanghuii</name>
    <dbReference type="NCBI Taxonomy" id="2585211"/>
    <lineage>
        <taxon>Bacteria</taxon>
        <taxon>Bacillati</taxon>
        <taxon>Actinomycetota</taxon>
        <taxon>Actinomycetes</taxon>
        <taxon>Propionibacteriales</taxon>
        <taxon>Nocardioidaceae</taxon>
        <taxon>Mumia</taxon>
    </lineage>
</organism>
<feature type="transmembrane region" description="Helical" evidence="18">
    <location>
        <begin position="123"/>
        <end position="143"/>
    </location>
</feature>
<dbReference type="AlphaFoldDB" id="A0A5C4N7D3"/>
<dbReference type="GO" id="GO:0051205">
    <property type="term" value="P:protein insertion into membrane"/>
    <property type="evidence" value="ECO:0007669"/>
    <property type="project" value="TreeGrafter"/>
</dbReference>
<dbReference type="PANTHER" id="PTHR12428">
    <property type="entry name" value="OXA1"/>
    <property type="match status" value="1"/>
</dbReference>
<keyword evidence="5" id="KW-1003">Cell membrane</keyword>
<reference evidence="21 22" key="1">
    <citation type="submission" date="2019-05" db="EMBL/GenBank/DDBJ databases">
        <title>Mumia sp. nov., isolated from the intestinal contents of plateau pika (Ochotona curzoniae) in the Qinghai-Tibet plateau of China.</title>
        <authorList>
            <person name="Tian Z."/>
        </authorList>
    </citation>
    <scope>NUCLEOTIDE SEQUENCE [LARGE SCALE GENOMIC DNA]</scope>
    <source>
        <strain evidence="22">527</strain>
        <strain evidence="21">Z527</strain>
    </source>
</reference>
<evidence type="ECO:0000313" key="21">
    <source>
        <dbReference type="EMBL" id="TNC52181.1"/>
    </source>
</evidence>
<evidence type="ECO:0000256" key="4">
    <source>
        <dbReference type="ARBA" id="ARBA00022448"/>
    </source>
</evidence>
<dbReference type="InterPro" id="IPR001708">
    <property type="entry name" value="YidC/ALB3/OXA1/COX18"/>
</dbReference>
<dbReference type="EMBL" id="VDFR01000074">
    <property type="protein sequence ID" value="TNC44209.1"/>
    <property type="molecule type" value="Genomic_DNA"/>
</dbReference>
<evidence type="ECO:0000313" key="20">
    <source>
        <dbReference type="EMBL" id="TNC44209.1"/>
    </source>
</evidence>
<keyword evidence="9 18" id="KW-0472">Membrane</keyword>
<keyword evidence="6 16" id="KW-0812">Transmembrane</keyword>
<comment type="function">
    <text evidence="11">Required for the insertion and/or proper folding and/or complex formation of integral membrane proteins into the membrane. Involved in integration of membrane proteins that insert both dependently and independently of the Sec translocase complex, as well as at least some lipoproteins. Aids folding of multispanning membrane proteins.</text>
</comment>
<dbReference type="OrthoDB" id="9780552at2"/>
<evidence type="ECO:0000256" key="11">
    <source>
        <dbReference type="ARBA" id="ARBA00025034"/>
    </source>
</evidence>
<evidence type="ECO:0000256" key="17">
    <source>
        <dbReference type="SAM" id="MobiDB-lite"/>
    </source>
</evidence>
<evidence type="ECO:0000313" key="22">
    <source>
        <dbReference type="Proteomes" id="UP000306740"/>
    </source>
</evidence>
<evidence type="ECO:0000256" key="18">
    <source>
        <dbReference type="SAM" id="Phobius"/>
    </source>
</evidence>
<feature type="transmembrane region" description="Helical" evidence="18">
    <location>
        <begin position="163"/>
        <end position="187"/>
    </location>
</feature>
<evidence type="ECO:0000256" key="1">
    <source>
        <dbReference type="ARBA" id="ARBA00004651"/>
    </source>
</evidence>
<name>A0A5C4N7D3_9ACTN</name>
<dbReference type="PANTHER" id="PTHR12428:SF65">
    <property type="entry name" value="CYTOCHROME C OXIDASE ASSEMBLY PROTEIN COX18, MITOCHONDRIAL"/>
    <property type="match status" value="1"/>
</dbReference>
<keyword evidence="4" id="KW-0813">Transport</keyword>
<accession>A0A5C4N7D3</accession>
<feature type="compositionally biased region" description="Basic residues" evidence="17">
    <location>
        <begin position="245"/>
        <end position="259"/>
    </location>
</feature>
<dbReference type="GO" id="GO:0032977">
    <property type="term" value="F:membrane insertase activity"/>
    <property type="evidence" value="ECO:0007669"/>
    <property type="project" value="InterPro"/>
</dbReference>
<dbReference type="EMBL" id="VDFR01000004">
    <property type="protein sequence ID" value="TNC52181.1"/>
    <property type="molecule type" value="Genomic_DNA"/>
</dbReference>
<evidence type="ECO:0000256" key="12">
    <source>
        <dbReference type="ARBA" id="ARBA00026028"/>
    </source>
</evidence>
<feature type="compositionally biased region" description="Low complexity" evidence="17">
    <location>
        <begin position="263"/>
        <end position="283"/>
    </location>
</feature>
<evidence type="ECO:0000256" key="9">
    <source>
        <dbReference type="ARBA" id="ARBA00023136"/>
    </source>
</evidence>
<dbReference type="Proteomes" id="UP000306740">
    <property type="component" value="Unassembled WGS sequence"/>
</dbReference>
<evidence type="ECO:0000256" key="7">
    <source>
        <dbReference type="ARBA" id="ARBA00022927"/>
    </source>
</evidence>
<dbReference type="InterPro" id="IPR047196">
    <property type="entry name" value="YidC_ALB_C"/>
</dbReference>
<evidence type="ECO:0000259" key="19">
    <source>
        <dbReference type="Pfam" id="PF02096"/>
    </source>
</evidence>
<evidence type="ECO:0000256" key="10">
    <source>
        <dbReference type="ARBA" id="ARBA00023186"/>
    </source>
</evidence>
<comment type="subunit">
    <text evidence="12">Interacts with the Sec translocase complex via SecD. Specifically interacts with transmembrane segments of nascent integral membrane proteins during membrane integration.</text>
</comment>
<proteinExistence type="inferred from homology"/>
<feature type="region of interest" description="Disordered" evidence="17">
    <location>
        <begin position="204"/>
        <end position="292"/>
    </location>
</feature>
<comment type="caution">
    <text evidence="21">The sequence shown here is derived from an EMBL/GenBank/DDBJ whole genome shotgun (WGS) entry which is preliminary data.</text>
</comment>
<dbReference type="GO" id="GO:0005886">
    <property type="term" value="C:plasma membrane"/>
    <property type="evidence" value="ECO:0007669"/>
    <property type="project" value="UniProtKB-SubCell"/>
</dbReference>
<dbReference type="NCBIfam" id="NF002350">
    <property type="entry name" value="PRK01315.1"/>
    <property type="match status" value="1"/>
</dbReference>
<dbReference type="NCBIfam" id="TIGR03592">
    <property type="entry name" value="yidC_oxa1_cterm"/>
    <property type="match status" value="1"/>
</dbReference>
<evidence type="ECO:0000256" key="8">
    <source>
        <dbReference type="ARBA" id="ARBA00022989"/>
    </source>
</evidence>
<dbReference type="Pfam" id="PF02096">
    <property type="entry name" value="60KD_IMP"/>
    <property type="match status" value="1"/>
</dbReference>
<dbReference type="GO" id="GO:0015031">
    <property type="term" value="P:protein transport"/>
    <property type="evidence" value="ECO:0007669"/>
    <property type="project" value="UniProtKB-KW"/>
</dbReference>
<evidence type="ECO:0000256" key="3">
    <source>
        <dbReference type="ARBA" id="ARBA00015325"/>
    </source>
</evidence>
<evidence type="ECO:0000256" key="5">
    <source>
        <dbReference type="ARBA" id="ARBA00022475"/>
    </source>
</evidence>
<keyword evidence="8 18" id="KW-1133">Transmembrane helix</keyword>
<gene>
    <name evidence="21" type="primary">yidC</name>
    <name evidence="21" type="ORF">FHE65_00975</name>
    <name evidence="20" type="ORF">FHE65_16840</name>
</gene>
<comment type="subcellular location">
    <subcellularLocation>
        <location evidence="1">Cell membrane</location>
        <topology evidence="1">Multi-pass membrane protein</topology>
    </subcellularLocation>
    <subcellularLocation>
        <location evidence="16">Membrane</location>
        <topology evidence="16">Multi-pass membrane protein</topology>
    </subcellularLocation>
</comment>
<evidence type="ECO:0000256" key="6">
    <source>
        <dbReference type="ARBA" id="ARBA00022692"/>
    </source>
</evidence>
<evidence type="ECO:0000256" key="2">
    <source>
        <dbReference type="ARBA" id="ARBA00010527"/>
    </source>
</evidence>